<evidence type="ECO:0000313" key="1">
    <source>
        <dbReference type="EMBL" id="MBF8736895.1"/>
    </source>
</evidence>
<name>A0AAW4BXF5_PSEPU</name>
<dbReference type="Pfam" id="PF13991">
    <property type="entry name" value="BssS"/>
    <property type="match status" value="1"/>
</dbReference>
<comment type="caution">
    <text evidence="1">The sequence shown here is derived from an EMBL/GenBank/DDBJ whole genome shotgun (WGS) entry which is preliminary data.</text>
</comment>
<dbReference type="EMBL" id="JADLKB010000016">
    <property type="protein sequence ID" value="MBF8736895.1"/>
    <property type="molecule type" value="Genomic_DNA"/>
</dbReference>
<dbReference type="Proteomes" id="UP000639504">
    <property type="component" value="Unassembled WGS sequence"/>
</dbReference>
<dbReference type="AlphaFoldDB" id="A0AAW4BXF5"/>
<gene>
    <name evidence="1" type="ORF">IR015_15955</name>
</gene>
<reference evidence="1" key="1">
    <citation type="submission" date="2020-10" db="EMBL/GenBank/DDBJ databases">
        <title>Genome sequences of Pseudomonas isolates.</title>
        <authorList>
            <person name="Wessels L."/>
            <person name="Reich F."/>
            <person name="Hammerl J."/>
        </authorList>
    </citation>
    <scope>NUCLEOTIDE SEQUENCE</scope>
    <source>
        <strain evidence="1">20-MO00640-0</strain>
    </source>
</reference>
<dbReference type="InterPro" id="IPR025730">
    <property type="entry name" value="Biofilm_BssS"/>
</dbReference>
<proteinExistence type="predicted"/>
<protein>
    <recommendedName>
        <fullName evidence="3">Transcriptional regulator</fullName>
    </recommendedName>
</protein>
<sequence length="81" mass="8909">MSDDLVLNPVAGWDVRTVESMQLVLLELGFISTPFQRPEEAQKSPIYALTLPQAKQLIDVLQRSVQAVERAGISSPPGPKH</sequence>
<accession>A0AAW4BXF5</accession>
<evidence type="ECO:0000313" key="2">
    <source>
        <dbReference type="Proteomes" id="UP000639504"/>
    </source>
</evidence>
<evidence type="ECO:0008006" key="3">
    <source>
        <dbReference type="Google" id="ProtNLM"/>
    </source>
</evidence>
<organism evidence="1 2">
    <name type="scientific">Pseudomonas putida</name>
    <name type="common">Arthrobacter siderocapsulatus</name>
    <dbReference type="NCBI Taxonomy" id="303"/>
    <lineage>
        <taxon>Bacteria</taxon>
        <taxon>Pseudomonadati</taxon>
        <taxon>Pseudomonadota</taxon>
        <taxon>Gammaproteobacteria</taxon>
        <taxon>Pseudomonadales</taxon>
        <taxon>Pseudomonadaceae</taxon>
        <taxon>Pseudomonas</taxon>
    </lineage>
</organism>
<dbReference type="RefSeq" id="WP_196183087.1">
    <property type="nucleotide sequence ID" value="NZ_CP143524.1"/>
</dbReference>